<keyword evidence="1" id="KW-1133">Transmembrane helix</keyword>
<feature type="transmembrane region" description="Helical" evidence="1">
    <location>
        <begin position="68"/>
        <end position="90"/>
    </location>
</feature>
<dbReference type="Proteomes" id="UP000734511">
    <property type="component" value="Unassembled WGS sequence"/>
</dbReference>
<dbReference type="RefSeq" id="WP_167982214.1">
    <property type="nucleotide sequence ID" value="NZ_JAATEJ010000004.1"/>
</dbReference>
<sequence length="128" mass="13570">MATSADTTRTQPAPGGARRKVVTLLVLAALLLLPLVIGLWTMAENAEHHKSATDWQSNHSARVALENAASLLFFVPLGTTLLGWGTAALFRRRQGVGAAWGAFLGALGLWGALVVGFYIALSHATFVF</sequence>
<evidence type="ECO:0000256" key="1">
    <source>
        <dbReference type="SAM" id="Phobius"/>
    </source>
</evidence>
<protein>
    <recommendedName>
        <fullName evidence="4">DUF4190 domain-containing protein</fullName>
    </recommendedName>
</protein>
<organism evidence="2 3">
    <name type="scientific">Actinacidiphila epipremni</name>
    <dbReference type="NCBI Taxonomy" id="2053013"/>
    <lineage>
        <taxon>Bacteria</taxon>
        <taxon>Bacillati</taxon>
        <taxon>Actinomycetota</taxon>
        <taxon>Actinomycetes</taxon>
        <taxon>Kitasatosporales</taxon>
        <taxon>Streptomycetaceae</taxon>
        <taxon>Actinacidiphila</taxon>
    </lineage>
</organism>
<feature type="transmembrane region" description="Helical" evidence="1">
    <location>
        <begin position="97"/>
        <end position="121"/>
    </location>
</feature>
<gene>
    <name evidence="2" type="ORF">HCN08_08045</name>
</gene>
<evidence type="ECO:0000313" key="2">
    <source>
        <dbReference type="EMBL" id="NJP43352.1"/>
    </source>
</evidence>
<evidence type="ECO:0000313" key="3">
    <source>
        <dbReference type="Proteomes" id="UP000734511"/>
    </source>
</evidence>
<proteinExistence type="predicted"/>
<accession>A0ABX0ZJR3</accession>
<feature type="transmembrane region" description="Helical" evidence="1">
    <location>
        <begin position="21"/>
        <end position="43"/>
    </location>
</feature>
<keyword evidence="3" id="KW-1185">Reference proteome</keyword>
<name>A0ABX0ZJR3_9ACTN</name>
<keyword evidence="1" id="KW-0472">Membrane</keyword>
<evidence type="ECO:0008006" key="4">
    <source>
        <dbReference type="Google" id="ProtNLM"/>
    </source>
</evidence>
<comment type="caution">
    <text evidence="2">The sequence shown here is derived from an EMBL/GenBank/DDBJ whole genome shotgun (WGS) entry which is preliminary data.</text>
</comment>
<reference evidence="2 3" key="1">
    <citation type="submission" date="2020-03" db="EMBL/GenBank/DDBJ databases">
        <title>WGS of actinomycetes isolated from Thailand.</title>
        <authorList>
            <person name="Thawai C."/>
        </authorList>
    </citation>
    <scope>NUCLEOTIDE SEQUENCE [LARGE SCALE GENOMIC DNA]</scope>
    <source>
        <strain evidence="2 3">PRB2-1</strain>
    </source>
</reference>
<keyword evidence="1" id="KW-0812">Transmembrane</keyword>
<dbReference type="EMBL" id="JAATEJ010000004">
    <property type="protein sequence ID" value="NJP43352.1"/>
    <property type="molecule type" value="Genomic_DNA"/>
</dbReference>